<accession>A0ABS6VLR6</accession>
<proteinExistence type="predicted"/>
<sequence>MRLHILNSPESLSRCQSLLIETDSLIFIEDAAVLACRQLSGVNADIALHALDDDLKRRGIIAASNVSAVTMEEFVDLCAEHSQCLSW</sequence>
<keyword evidence="2" id="KW-1185">Reference proteome</keyword>
<dbReference type="Pfam" id="PF04077">
    <property type="entry name" value="DsrH"/>
    <property type="match status" value="1"/>
</dbReference>
<evidence type="ECO:0008006" key="3">
    <source>
        <dbReference type="Google" id="ProtNLM"/>
    </source>
</evidence>
<dbReference type="PANTHER" id="PTHR37526">
    <property type="entry name" value="PROTEIN TUSB"/>
    <property type="match status" value="1"/>
</dbReference>
<dbReference type="PANTHER" id="PTHR37526:SF1">
    <property type="entry name" value="PROTEIN TUSB"/>
    <property type="match status" value="1"/>
</dbReference>
<organism evidence="1 2">
    <name type="scientific">Zhongshania aquimaris</name>
    <dbReference type="NCBI Taxonomy" id="2857107"/>
    <lineage>
        <taxon>Bacteria</taxon>
        <taxon>Pseudomonadati</taxon>
        <taxon>Pseudomonadota</taxon>
        <taxon>Gammaproteobacteria</taxon>
        <taxon>Cellvibrionales</taxon>
        <taxon>Spongiibacteraceae</taxon>
        <taxon>Zhongshania</taxon>
    </lineage>
</organism>
<evidence type="ECO:0000313" key="2">
    <source>
        <dbReference type="Proteomes" id="UP001166291"/>
    </source>
</evidence>
<name>A0ABS6VLR6_9GAMM</name>
<comment type="caution">
    <text evidence="1">The sequence shown here is derived from an EMBL/GenBank/DDBJ whole genome shotgun (WGS) entry which is preliminary data.</text>
</comment>
<dbReference type="InterPro" id="IPR007215">
    <property type="entry name" value="Sulphur_relay_TusB/DsrH"/>
</dbReference>
<dbReference type="Proteomes" id="UP001166291">
    <property type="component" value="Unassembled WGS sequence"/>
</dbReference>
<dbReference type="EMBL" id="JAHWDQ010000001">
    <property type="protein sequence ID" value="MBW2939219.1"/>
    <property type="molecule type" value="Genomic_DNA"/>
</dbReference>
<gene>
    <name evidence="1" type="ORF">KXJ70_00390</name>
</gene>
<evidence type="ECO:0000313" key="1">
    <source>
        <dbReference type="EMBL" id="MBW2939219.1"/>
    </source>
</evidence>
<dbReference type="RefSeq" id="WP_219041494.1">
    <property type="nucleotide sequence ID" value="NZ_JAHWDQ010000001.1"/>
</dbReference>
<reference evidence="1" key="1">
    <citation type="submission" date="2021-07" db="EMBL/GenBank/DDBJ databases">
        <title>Zhongshania sp. CAU 1632 isolated from seawater.</title>
        <authorList>
            <person name="Kim W."/>
        </authorList>
    </citation>
    <scope>NUCLEOTIDE SEQUENCE</scope>
    <source>
        <strain evidence="1">CAU 1632</strain>
    </source>
</reference>
<protein>
    <recommendedName>
        <fullName evidence="3">Sulfurtransferase complex subunit TusB</fullName>
    </recommendedName>
</protein>